<dbReference type="SUPFAM" id="SSF46565">
    <property type="entry name" value="Chaperone J-domain"/>
    <property type="match status" value="1"/>
</dbReference>
<proteinExistence type="predicted"/>
<dbReference type="InterPro" id="IPR001623">
    <property type="entry name" value="DnaJ_domain"/>
</dbReference>
<accession>A0A0E9NQX0</accession>
<dbReference type="RefSeq" id="XP_019022809.1">
    <property type="nucleotide sequence ID" value="XM_019167831.1"/>
</dbReference>
<dbReference type="OrthoDB" id="442087at2759"/>
<dbReference type="OMA" id="SVYTAFQ"/>
<dbReference type="GO" id="GO:0051082">
    <property type="term" value="F:unfolded protein binding"/>
    <property type="evidence" value="ECO:0007669"/>
    <property type="project" value="TreeGrafter"/>
</dbReference>
<reference evidence="3 4" key="3">
    <citation type="journal article" date="2015" name="Genome Announc.">
        <title>Draft Genome Sequence of the Archiascomycetous Yeast Saitoella complicata.</title>
        <authorList>
            <person name="Yamauchi K."/>
            <person name="Kondo S."/>
            <person name="Hamamoto M."/>
            <person name="Takahashi Y."/>
            <person name="Ogura Y."/>
            <person name="Hayashi T."/>
            <person name="Nishida H."/>
        </authorList>
    </citation>
    <scope>NUCLEOTIDE SEQUENCE [LARGE SCALE GENOMIC DNA]</scope>
    <source>
        <strain evidence="3 4">NRRL Y-17804</strain>
    </source>
</reference>
<dbReference type="PROSITE" id="PS50076">
    <property type="entry name" value="DNAJ_2"/>
    <property type="match status" value="1"/>
</dbReference>
<dbReference type="STRING" id="698492.A0A0E9NQX0"/>
<dbReference type="Gene3D" id="1.10.287.110">
    <property type="entry name" value="DnaJ domain"/>
    <property type="match status" value="1"/>
</dbReference>
<dbReference type="SMART" id="SM00271">
    <property type="entry name" value="DnaJ"/>
    <property type="match status" value="1"/>
</dbReference>
<organism evidence="3 4">
    <name type="scientific">Saitoella complicata (strain BCRC 22490 / CBS 7301 / JCM 7358 / NBRC 10748 / NRRL Y-17804)</name>
    <dbReference type="NCBI Taxonomy" id="698492"/>
    <lineage>
        <taxon>Eukaryota</taxon>
        <taxon>Fungi</taxon>
        <taxon>Dikarya</taxon>
        <taxon>Ascomycota</taxon>
        <taxon>Taphrinomycotina</taxon>
        <taxon>Taphrinomycotina incertae sedis</taxon>
        <taxon>Saitoella</taxon>
    </lineage>
</organism>
<dbReference type="GO" id="GO:0051087">
    <property type="term" value="F:protein-folding chaperone binding"/>
    <property type="evidence" value="ECO:0007669"/>
    <property type="project" value="TreeGrafter"/>
</dbReference>
<feature type="region of interest" description="Disordered" evidence="1">
    <location>
        <begin position="72"/>
        <end position="100"/>
    </location>
</feature>
<dbReference type="InterPro" id="IPR036869">
    <property type="entry name" value="J_dom_sf"/>
</dbReference>
<dbReference type="GO" id="GO:0005634">
    <property type="term" value="C:nucleus"/>
    <property type="evidence" value="ECO:0007669"/>
    <property type="project" value="TreeGrafter"/>
</dbReference>
<sequence>MSDSLPDYYAVLGVKPESTPIQIKTGYKKAALASHPDRFPGDANATRRFQLVNEAFYTLSDVGRRAEYDRARAEQARRTGSSTGWGSWSRPDPRQEQPAYEEDQFADAFEEMMNEENINVNFDTSTSNKFWSLAGGASGAVLGFIVGNVPGLLAGAVVGNRLGAIRERNQRSVYEVYQSLPADHKARILADLAQNFMHLAGGK</sequence>
<feature type="domain" description="J" evidence="2">
    <location>
        <begin position="7"/>
        <end position="72"/>
    </location>
</feature>
<gene>
    <name evidence="3" type="ORF">G7K_6335-t1</name>
</gene>
<dbReference type="PANTHER" id="PTHR43948:SF21">
    <property type="entry name" value="DNAJ DOMAIN-CONTAINING PROTEIN"/>
    <property type="match status" value="1"/>
</dbReference>
<dbReference type="PRINTS" id="PR00625">
    <property type="entry name" value="JDOMAIN"/>
</dbReference>
<dbReference type="EMBL" id="BACD03000064">
    <property type="protein sequence ID" value="GAO52254.1"/>
    <property type="molecule type" value="Genomic_DNA"/>
</dbReference>
<dbReference type="CDD" id="cd06257">
    <property type="entry name" value="DnaJ"/>
    <property type="match status" value="1"/>
</dbReference>
<dbReference type="Pfam" id="PF00226">
    <property type="entry name" value="DnaJ"/>
    <property type="match status" value="1"/>
</dbReference>
<evidence type="ECO:0000256" key="1">
    <source>
        <dbReference type="SAM" id="MobiDB-lite"/>
    </source>
</evidence>
<protein>
    <recommendedName>
        <fullName evidence="2">J domain-containing protein</fullName>
    </recommendedName>
</protein>
<dbReference type="Proteomes" id="UP000033140">
    <property type="component" value="Unassembled WGS sequence"/>
</dbReference>
<evidence type="ECO:0000259" key="2">
    <source>
        <dbReference type="PROSITE" id="PS50076"/>
    </source>
</evidence>
<comment type="caution">
    <text evidence="3">The sequence shown here is derived from an EMBL/GenBank/DDBJ whole genome shotgun (WGS) entry which is preliminary data.</text>
</comment>
<reference evidence="3 4" key="2">
    <citation type="journal article" date="2014" name="J. Gen. Appl. Microbiol.">
        <title>The early diverging ascomycetous budding yeast Saitoella complicata has three histone deacetylases belonging to the Clr6, Hos2, and Rpd3 lineages.</title>
        <authorList>
            <person name="Nishida H."/>
            <person name="Matsumoto T."/>
            <person name="Kondo S."/>
            <person name="Hamamoto M."/>
            <person name="Yoshikawa H."/>
        </authorList>
    </citation>
    <scope>NUCLEOTIDE SEQUENCE [LARGE SCALE GENOMIC DNA]</scope>
    <source>
        <strain evidence="3 4">NRRL Y-17804</strain>
    </source>
</reference>
<reference evidence="3 4" key="1">
    <citation type="journal article" date="2011" name="J. Gen. Appl. Microbiol.">
        <title>Draft genome sequencing of the enigmatic yeast Saitoella complicata.</title>
        <authorList>
            <person name="Nishida H."/>
            <person name="Hamamoto M."/>
            <person name="Sugiyama J."/>
        </authorList>
    </citation>
    <scope>NUCLEOTIDE SEQUENCE [LARGE SCALE GENOMIC DNA]</scope>
    <source>
        <strain evidence="3 4">NRRL Y-17804</strain>
    </source>
</reference>
<name>A0A0E9NQX0_SAICN</name>
<dbReference type="AlphaFoldDB" id="A0A0E9NQX0"/>
<keyword evidence="4" id="KW-1185">Reference proteome</keyword>
<evidence type="ECO:0000313" key="4">
    <source>
        <dbReference type="Proteomes" id="UP000033140"/>
    </source>
</evidence>
<evidence type="ECO:0000313" key="3">
    <source>
        <dbReference type="EMBL" id="GAO52254.1"/>
    </source>
</evidence>
<feature type="compositionally biased region" description="Low complexity" evidence="1">
    <location>
        <begin position="78"/>
        <end position="90"/>
    </location>
</feature>
<dbReference type="PANTHER" id="PTHR43948">
    <property type="entry name" value="DNAJ HOMOLOG SUBFAMILY B"/>
    <property type="match status" value="1"/>
</dbReference>
<dbReference type="GO" id="GO:0005737">
    <property type="term" value="C:cytoplasm"/>
    <property type="evidence" value="ECO:0007669"/>
    <property type="project" value="TreeGrafter"/>
</dbReference>
<dbReference type="GO" id="GO:0044183">
    <property type="term" value="F:protein folding chaperone"/>
    <property type="evidence" value="ECO:0007669"/>
    <property type="project" value="TreeGrafter"/>
</dbReference>